<dbReference type="STRING" id="29364.SAMN04487772_1159"/>
<dbReference type="RefSeq" id="WP_092478135.1">
    <property type="nucleotide sequence ID" value="NZ_FOHN01000015.1"/>
</dbReference>
<dbReference type="AlphaFoldDB" id="A0A1I0DJH5"/>
<dbReference type="Proteomes" id="UP000199800">
    <property type="component" value="Unassembled WGS sequence"/>
</dbReference>
<dbReference type="EMBL" id="FOHN01000015">
    <property type="protein sequence ID" value="SET32296.1"/>
    <property type="molecule type" value="Genomic_DNA"/>
</dbReference>
<gene>
    <name evidence="1" type="ORF">SAMN04487772_1159</name>
</gene>
<sequence length="66" mass="7204">MKHLKDSLKKMDEKYAAIETLSSKELQNTYGGSATAIKVNDVTVSKKVKPGIHICYGVPTIPENLA</sequence>
<evidence type="ECO:0000313" key="1">
    <source>
        <dbReference type="EMBL" id="SET32296.1"/>
    </source>
</evidence>
<organism evidence="1 2">
    <name type="scientific">[Clostridium] polysaccharolyticum</name>
    <dbReference type="NCBI Taxonomy" id="29364"/>
    <lineage>
        <taxon>Bacteria</taxon>
        <taxon>Bacillati</taxon>
        <taxon>Bacillota</taxon>
        <taxon>Clostridia</taxon>
        <taxon>Lachnospirales</taxon>
        <taxon>Lachnospiraceae</taxon>
    </lineage>
</organism>
<keyword evidence="2" id="KW-1185">Reference proteome</keyword>
<name>A0A1I0DJH5_9FIRM</name>
<protein>
    <submittedName>
        <fullName evidence="1">Bacteriocin-type signal sequence-containing protein</fullName>
    </submittedName>
</protein>
<evidence type="ECO:0000313" key="2">
    <source>
        <dbReference type="Proteomes" id="UP000199800"/>
    </source>
</evidence>
<proteinExistence type="predicted"/>
<accession>A0A1I0DJH5</accession>
<reference evidence="1 2" key="1">
    <citation type="submission" date="2016-10" db="EMBL/GenBank/DDBJ databases">
        <authorList>
            <person name="de Groot N.N."/>
        </authorList>
    </citation>
    <scope>NUCLEOTIDE SEQUENCE [LARGE SCALE GENOMIC DNA]</scope>
    <source>
        <strain evidence="1 2">DSM 1801</strain>
    </source>
</reference>